<dbReference type="EMBL" id="ML993611">
    <property type="protein sequence ID" value="KAF2162957.1"/>
    <property type="molecule type" value="Genomic_DNA"/>
</dbReference>
<reference evidence="5" key="1">
    <citation type="journal article" date="2020" name="Stud. Mycol.">
        <title>101 Dothideomycetes genomes: a test case for predicting lifestyles and emergence of pathogens.</title>
        <authorList>
            <person name="Haridas S."/>
            <person name="Albert R."/>
            <person name="Binder M."/>
            <person name="Bloem J."/>
            <person name="Labutti K."/>
            <person name="Salamov A."/>
            <person name="Andreopoulos B."/>
            <person name="Baker S."/>
            <person name="Barry K."/>
            <person name="Bills G."/>
            <person name="Bluhm B."/>
            <person name="Cannon C."/>
            <person name="Castanera R."/>
            <person name="Culley D."/>
            <person name="Daum C."/>
            <person name="Ezra D."/>
            <person name="Gonzalez J."/>
            <person name="Henrissat B."/>
            <person name="Kuo A."/>
            <person name="Liang C."/>
            <person name="Lipzen A."/>
            <person name="Lutzoni F."/>
            <person name="Magnuson J."/>
            <person name="Mondo S."/>
            <person name="Nolan M."/>
            <person name="Ohm R."/>
            <person name="Pangilinan J."/>
            <person name="Park H.-J."/>
            <person name="Ramirez L."/>
            <person name="Alfaro M."/>
            <person name="Sun H."/>
            <person name="Tritt A."/>
            <person name="Yoshinaga Y."/>
            <person name="Zwiers L.-H."/>
            <person name="Turgeon B."/>
            <person name="Goodwin S."/>
            <person name="Spatafora J."/>
            <person name="Crous P."/>
            <person name="Grigoriev I."/>
        </authorList>
    </citation>
    <scope>NUCLEOTIDE SEQUENCE</scope>
    <source>
        <strain evidence="5">ATCC 36951</strain>
    </source>
</reference>
<keyword evidence="4" id="KW-0472">Membrane</keyword>
<keyword evidence="2" id="KW-0539">Nucleus</keyword>
<name>A0A6A6C703_ZASCE</name>
<dbReference type="Proteomes" id="UP000799537">
    <property type="component" value="Unassembled WGS sequence"/>
</dbReference>
<dbReference type="GeneID" id="54567059"/>
<dbReference type="InterPro" id="IPR000637">
    <property type="entry name" value="HMGI/Y_DNA-bd_CS"/>
</dbReference>
<dbReference type="PROSITE" id="PS00354">
    <property type="entry name" value="HMGI_Y"/>
    <property type="match status" value="1"/>
</dbReference>
<evidence type="ECO:0000256" key="3">
    <source>
        <dbReference type="SAM" id="MobiDB-lite"/>
    </source>
</evidence>
<sequence>MSSPPARCEHNRIHRDHTDISPQNKCQVEDIPIWTPKPKNTSSKTQSSQAAPEKRGRGRPRKQPVTPATDSVEFDDNASSPLSPLAALSKHLPRALTSLFTPQATQEDPVEVARGDSPDPAESESASSPDMLQHTPGGTSFVPGTPFDDMPAAEDDGSVSEDILAQQTSPPQPTQDVFASTLALLEHDAVQSQLEIQHLQRSRDVVVEELADKTALANRLRTRGMVYEANAVVTTAELDQTQRDRDAADEHARAARRQAEQVKLRLGSLLTLIVLMVVAYVLWCCYKSPEMEYIRQRRVAVLHE</sequence>
<organism evidence="5 6">
    <name type="scientific">Zasmidium cellare ATCC 36951</name>
    <dbReference type="NCBI Taxonomy" id="1080233"/>
    <lineage>
        <taxon>Eukaryota</taxon>
        <taxon>Fungi</taxon>
        <taxon>Dikarya</taxon>
        <taxon>Ascomycota</taxon>
        <taxon>Pezizomycotina</taxon>
        <taxon>Dothideomycetes</taxon>
        <taxon>Dothideomycetidae</taxon>
        <taxon>Mycosphaerellales</taxon>
        <taxon>Mycosphaerellaceae</taxon>
        <taxon>Zasmidium</taxon>
    </lineage>
</organism>
<evidence type="ECO:0000256" key="4">
    <source>
        <dbReference type="SAM" id="Phobius"/>
    </source>
</evidence>
<evidence type="ECO:0000313" key="6">
    <source>
        <dbReference type="Proteomes" id="UP000799537"/>
    </source>
</evidence>
<comment type="subcellular location">
    <subcellularLocation>
        <location evidence="1">Nucleus</location>
    </subcellularLocation>
</comment>
<dbReference type="GO" id="GO:0005634">
    <property type="term" value="C:nucleus"/>
    <property type="evidence" value="ECO:0007669"/>
    <property type="project" value="UniProtKB-SubCell"/>
</dbReference>
<feature type="region of interest" description="Disordered" evidence="3">
    <location>
        <begin position="1"/>
        <end position="86"/>
    </location>
</feature>
<accession>A0A6A6C703</accession>
<evidence type="ECO:0000256" key="2">
    <source>
        <dbReference type="ARBA" id="ARBA00023242"/>
    </source>
</evidence>
<dbReference type="AlphaFoldDB" id="A0A6A6C703"/>
<dbReference type="GO" id="GO:0006355">
    <property type="term" value="P:regulation of DNA-templated transcription"/>
    <property type="evidence" value="ECO:0007669"/>
    <property type="project" value="InterPro"/>
</dbReference>
<feature type="region of interest" description="Disordered" evidence="3">
    <location>
        <begin position="98"/>
        <end position="159"/>
    </location>
</feature>
<keyword evidence="6" id="KW-1185">Reference proteome</keyword>
<feature type="compositionally biased region" description="Low complexity" evidence="3">
    <location>
        <begin position="118"/>
        <end position="130"/>
    </location>
</feature>
<protein>
    <submittedName>
        <fullName evidence="5">Uncharacterized protein</fullName>
    </submittedName>
</protein>
<feature type="transmembrane region" description="Helical" evidence="4">
    <location>
        <begin position="266"/>
        <end position="286"/>
    </location>
</feature>
<proteinExistence type="predicted"/>
<keyword evidence="4" id="KW-1133">Transmembrane helix</keyword>
<gene>
    <name evidence="5" type="ORF">M409DRAFT_57995</name>
</gene>
<dbReference type="OrthoDB" id="3643125at2759"/>
<evidence type="ECO:0000313" key="5">
    <source>
        <dbReference type="EMBL" id="KAF2162957.1"/>
    </source>
</evidence>
<dbReference type="RefSeq" id="XP_033663846.1">
    <property type="nucleotide sequence ID" value="XM_033813787.1"/>
</dbReference>
<evidence type="ECO:0000256" key="1">
    <source>
        <dbReference type="ARBA" id="ARBA00004123"/>
    </source>
</evidence>
<keyword evidence="4" id="KW-0812">Transmembrane</keyword>
<feature type="compositionally biased region" description="Polar residues" evidence="3">
    <location>
        <begin position="38"/>
        <end position="50"/>
    </location>
</feature>
<feature type="compositionally biased region" description="Basic and acidic residues" evidence="3">
    <location>
        <begin position="7"/>
        <end position="19"/>
    </location>
</feature>